<comment type="caution">
    <text evidence="2">The sequence shown here is derived from an EMBL/GenBank/DDBJ whole genome shotgun (WGS) entry which is preliminary data.</text>
</comment>
<evidence type="ECO:0000313" key="3">
    <source>
        <dbReference type="Proteomes" id="UP001501710"/>
    </source>
</evidence>
<proteinExistence type="predicted"/>
<keyword evidence="3" id="KW-1185">Reference proteome</keyword>
<evidence type="ECO:0000259" key="1">
    <source>
        <dbReference type="Pfam" id="PF09414"/>
    </source>
</evidence>
<reference evidence="3" key="1">
    <citation type="journal article" date="2019" name="Int. J. Syst. Evol. Microbiol.">
        <title>The Global Catalogue of Microorganisms (GCM) 10K type strain sequencing project: providing services to taxonomists for standard genome sequencing and annotation.</title>
        <authorList>
            <consortium name="The Broad Institute Genomics Platform"/>
            <consortium name="The Broad Institute Genome Sequencing Center for Infectious Disease"/>
            <person name="Wu L."/>
            <person name="Ma J."/>
        </authorList>
    </citation>
    <scope>NUCLEOTIDE SEQUENCE [LARGE SCALE GENOMIC DNA]</scope>
    <source>
        <strain evidence="3">JCM 17440</strain>
    </source>
</reference>
<dbReference type="InterPro" id="IPR021122">
    <property type="entry name" value="RNA_ligase_dom_REL/Rnl2"/>
</dbReference>
<evidence type="ECO:0000313" key="2">
    <source>
        <dbReference type="EMBL" id="GAA4239703.1"/>
    </source>
</evidence>
<accession>A0ABP8CIB3</accession>
<gene>
    <name evidence="2" type="ORF">GCM10022254_60920</name>
</gene>
<sequence>MNGTDFHQPVVTLYLEVYGGKIGGQAKQYSANGTVGYRLFDVNSAESETLDWERSRISSWRDDGGQEFLDVKTLQSVAEDLSIPTVPYLSVVSAGDLPKDVEGMSAFLTEHVPESRAGLDETAGLRAEGIVLRNDDRTRIAKARFQDYERTLKRRRQRR</sequence>
<dbReference type="Proteomes" id="UP001501710">
    <property type="component" value="Unassembled WGS sequence"/>
</dbReference>
<name>A0ABP8CIB3_9ACTN</name>
<dbReference type="Pfam" id="PF09414">
    <property type="entry name" value="RNA_ligase"/>
    <property type="match status" value="1"/>
</dbReference>
<dbReference type="EMBL" id="BAABAS010000021">
    <property type="protein sequence ID" value="GAA4239703.1"/>
    <property type="molecule type" value="Genomic_DNA"/>
</dbReference>
<feature type="domain" description="RNA ligase" evidence="1">
    <location>
        <begin position="15"/>
        <end position="143"/>
    </location>
</feature>
<organism evidence="2 3">
    <name type="scientific">Actinomadura meridiana</name>
    <dbReference type="NCBI Taxonomy" id="559626"/>
    <lineage>
        <taxon>Bacteria</taxon>
        <taxon>Bacillati</taxon>
        <taxon>Actinomycetota</taxon>
        <taxon>Actinomycetes</taxon>
        <taxon>Streptosporangiales</taxon>
        <taxon>Thermomonosporaceae</taxon>
        <taxon>Actinomadura</taxon>
    </lineage>
</organism>
<dbReference type="RefSeq" id="WP_344903772.1">
    <property type="nucleotide sequence ID" value="NZ_BAABAS010000021.1"/>
</dbReference>
<protein>
    <recommendedName>
        <fullName evidence="1">RNA ligase domain-containing protein</fullName>
    </recommendedName>
</protein>